<dbReference type="InterPro" id="IPR007374">
    <property type="entry name" value="ASCH_domain"/>
</dbReference>
<reference evidence="2 3" key="1">
    <citation type="submission" date="2016-10" db="EMBL/GenBank/DDBJ databases">
        <authorList>
            <person name="de Groot N.N."/>
        </authorList>
    </citation>
    <scope>NUCLEOTIDE SEQUENCE [LARGE SCALE GENOMIC DNA]</scope>
    <source>
        <strain evidence="2 3">DSM 19706</strain>
    </source>
</reference>
<dbReference type="PIRSF" id="PIRSF021320">
    <property type="entry name" value="DUF984"/>
    <property type="match status" value="1"/>
</dbReference>
<dbReference type="EMBL" id="FOHK01000011">
    <property type="protein sequence ID" value="SET66571.1"/>
    <property type="molecule type" value="Genomic_DNA"/>
</dbReference>
<evidence type="ECO:0000259" key="1">
    <source>
        <dbReference type="SMART" id="SM01022"/>
    </source>
</evidence>
<dbReference type="AlphaFoldDB" id="A0A1I0G6Z4"/>
<organism evidence="2 3">
    <name type="scientific">Thalassotalea agarivorans</name>
    <name type="common">Thalassomonas agarivorans</name>
    <dbReference type="NCBI Taxonomy" id="349064"/>
    <lineage>
        <taxon>Bacteria</taxon>
        <taxon>Pseudomonadati</taxon>
        <taxon>Pseudomonadota</taxon>
        <taxon>Gammaproteobacteria</taxon>
        <taxon>Alteromonadales</taxon>
        <taxon>Colwelliaceae</taxon>
        <taxon>Thalassotalea</taxon>
    </lineage>
</organism>
<dbReference type="Pfam" id="PF04266">
    <property type="entry name" value="ASCH"/>
    <property type="match status" value="1"/>
</dbReference>
<gene>
    <name evidence="2" type="ORF">SAMN05660429_02339</name>
</gene>
<accession>A0A1I0G6Z4</accession>
<dbReference type="OrthoDB" id="9807542at2"/>
<protein>
    <submittedName>
        <fullName evidence="2">Uncharacterized protein YhfF</fullName>
    </submittedName>
</protein>
<dbReference type="CDD" id="cd06553">
    <property type="entry name" value="ASCH_Ef3133_like"/>
    <property type="match status" value="1"/>
</dbReference>
<dbReference type="PANTHER" id="PTHR39203:SF1">
    <property type="entry name" value="CYTOPLASMIC PROTEIN"/>
    <property type="match status" value="1"/>
</dbReference>
<evidence type="ECO:0000313" key="3">
    <source>
        <dbReference type="Proteomes" id="UP000199308"/>
    </source>
</evidence>
<evidence type="ECO:0000313" key="2">
    <source>
        <dbReference type="EMBL" id="SET66571.1"/>
    </source>
</evidence>
<proteinExistence type="predicted"/>
<feature type="domain" description="ASCH" evidence="1">
    <location>
        <begin position="28"/>
        <end position="151"/>
    </location>
</feature>
<dbReference type="SUPFAM" id="SSF88697">
    <property type="entry name" value="PUA domain-like"/>
    <property type="match status" value="1"/>
</dbReference>
<dbReference type="STRING" id="349064.SAMN05660429_02339"/>
<dbReference type="InterPro" id="IPR015947">
    <property type="entry name" value="PUA-like_sf"/>
</dbReference>
<name>A0A1I0G6Z4_THASX</name>
<dbReference type="Proteomes" id="UP000199308">
    <property type="component" value="Unassembled WGS sequence"/>
</dbReference>
<keyword evidence="3" id="KW-1185">Reference proteome</keyword>
<dbReference type="SMART" id="SM01022">
    <property type="entry name" value="ASCH"/>
    <property type="match status" value="1"/>
</dbReference>
<sequence length="155" mass="17602">MLVHPSIATLTALYNKRYKSSLKQIPAWHFCDNEVDANECAALVLAGIKRATSPSLWWYQANEEVLPKVGDINIVTNWAGEAQCVIKTTAVAVVPFNEVSAEYAAREGEGDKSLAYWRKVHWQYYQRELAETSFRVKEDMPIVCEEFEVVLVMTT</sequence>
<dbReference type="InterPro" id="IPR009326">
    <property type="entry name" value="DUF984"/>
</dbReference>
<dbReference type="PANTHER" id="PTHR39203">
    <property type="entry name" value="CYTOPLASMIC PROTEIN-RELATED"/>
    <property type="match status" value="1"/>
</dbReference>
<dbReference type="Gene3D" id="3.10.400.10">
    <property type="entry name" value="Sulfate adenylyltransferase"/>
    <property type="match status" value="1"/>
</dbReference>